<dbReference type="InterPro" id="IPR001207">
    <property type="entry name" value="Transposase_mutator"/>
</dbReference>
<sequence>MAVTGQSYWPGVGISTVRLWAVFHGHQQHISNESHPAGNCGTSFPAIADMLDAAQPDLSAFATMPREHWHKIWSNNPIERLNREIKRHADVVQIFPNRESVTRLIGAVLQEQHEEWKYGERRYLSGD</sequence>
<reference evidence="7 8" key="1">
    <citation type="journal article" date="2019" name="Int. J. Syst. Evol. Microbiol.">
        <title>The Global Catalogue of Microorganisms (GCM) 10K type strain sequencing project: providing services to taxonomists for standard genome sequencing and annotation.</title>
        <authorList>
            <consortium name="The Broad Institute Genomics Platform"/>
            <consortium name="The Broad Institute Genome Sequencing Center for Infectious Disease"/>
            <person name="Wu L."/>
            <person name="Ma J."/>
        </authorList>
    </citation>
    <scope>NUCLEOTIDE SEQUENCE [LARGE SCALE GENOMIC DNA]</scope>
    <source>
        <strain evidence="7 8">JCM 13319</strain>
    </source>
</reference>
<keyword evidence="3 6" id="KW-0815">Transposition</keyword>
<keyword evidence="8" id="KW-1185">Reference proteome</keyword>
<comment type="caution">
    <text evidence="7">The sequence shown here is derived from an EMBL/GenBank/DDBJ whole genome shotgun (WGS) entry which is preliminary data.</text>
</comment>
<evidence type="ECO:0000256" key="3">
    <source>
        <dbReference type="ARBA" id="ARBA00022578"/>
    </source>
</evidence>
<evidence type="ECO:0000313" key="8">
    <source>
        <dbReference type="Proteomes" id="UP001501791"/>
    </source>
</evidence>
<evidence type="ECO:0000256" key="1">
    <source>
        <dbReference type="ARBA" id="ARBA00002190"/>
    </source>
</evidence>
<organism evidence="7 8">
    <name type="scientific">Brevibacterium picturae</name>
    <dbReference type="NCBI Taxonomy" id="260553"/>
    <lineage>
        <taxon>Bacteria</taxon>
        <taxon>Bacillati</taxon>
        <taxon>Actinomycetota</taxon>
        <taxon>Actinomycetes</taxon>
        <taxon>Micrococcales</taxon>
        <taxon>Brevibacteriaceae</taxon>
        <taxon>Brevibacterium</taxon>
    </lineage>
</organism>
<proteinExistence type="inferred from homology"/>
<dbReference type="Pfam" id="PF00872">
    <property type="entry name" value="Transposase_mut"/>
    <property type="match status" value="1"/>
</dbReference>
<evidence type="ECO:0000313" key="7">
    <source>
        <dbReference type="EMBL" id="GAA1546611.1"/>
    </source>
</evidence>
<evidence type="ECO:0000256" key="2">
    <source>
        <dbReference type="ARBA" id="ARBA00010961"/>
    </source>
</evidence>
<evidence type="ECO:0000256" key="5">
    <source>
        <dbReference type="ARBA" id="ARBA00023172"/>
    </source>
</evidence>
<dbReference type="PANTHER" id="PTHR33217:SF7">
    <property type="entry name" value="TRANSPOSASE FOR INSERTION SEQUENCE ELEMENT IS1081"/>
    <property type="match status" value="1"/>
</dbReference>
<keyword evidence="4 6" id="KW-0238">DNA-binding</keyword>
<accession>A0ABN2BUS4</accession>
<keyword evidence="6" id="KW-0814">Transposable element</keyword>
<keyword evidence="5 6" id="KW-0233">DNA recombination</keyword>
<comment type="similarity">
    <text evidence="2 6">Belongs to the transposase mutator family.</text>
</comment>
<evidence type="ECO:0000256" key="6">
    <source>
        <dbReference type="RuleBase" id="RU365089"/>
    </source>
</evidence>
<evidence type="ECO:0000256" key="4">
    <source>
        <dbReference type="ARBA" id="ARBA00023125"/>
    </source>
</evidence>
<comment type="function">
    <text evidence="1 6">Required for the transposition of the insertion element.</text>
</comment>
<gene>
    <name evidence="7" type="ORF">GCM10009691_21310</name>
</gene>
<dbReference type="EMBL" id="BAAALY010000009">
    <property type="protein sequence ID" value="GAA1546611.1"/>
    <property type="molecule type" value="Genomic_DNA"/>
</dbReference>
<name>A0ABN2BUS4_9MICO</name>
<protein>
    <recommendedName>
        <fullName evidence="6">Mutator family transposase</fullName>
    </recommendedName>
</protein>
<dbReference type="Proteomes" id="UP001501791">
    <property type="component" value="Unassembled WGS sequence"/>
</dbReference>
<dbReference type="PANTHER" id="PTHR33217">
    <property type="entry name" value="TRANSPOSASE FOR INSERTION SEQUENCE ELEMENT IS1081"/>
    <property type="match status" value="1"/>
</dbReference>